<name>A0A2A4GV88_9STAP</name>
<evidence type="ECO:0000313" key="1">
    <source>
        <dbReference type="EMBL" id="PCF54134.1"/>
    </source>
</evidence>
<evidence type="ECO:0008006" key="3">
    <source>
        <dbReference type="Google" id="ProtNLM"/>
    </source>
</evidence>
<reference evidence="1 2" key="1">
    <citation type="journal article" date="2017" name="PLoS ONE">
        <title>Development of a real-time PCR for detection of Staphylococcus pseudintermedius using a novel automated comparison of whole-genome sequences.</title>
        <authorList>
            <person name="Verstappen K.M."/>
            <person name="Huijbregts L."/>
            <person name="Spaninks M."/>
            <person name="Wagenaar J.A."/>
            <person name="Fluit A.C."/>
            <person name="Duim B."/>
        </authorList>
    </citation>
    <scope>NUCLEOTIDE SEQUENCE [LARGE SCALE GENOMIC DNA]</scope>
    <source>
        <strain evidence="1 2">215070706401-1</strain>
    </source>
</reference>
<dbReference type="EMBL" id="MWUU01000018">
    <property type="protein sequence ID" value="PCF54134.1"/>
    <property type="molecule type" value="Genomic_DNA"/>
</dbReference>
<dbReference type="Proteomes" id="UP000218335">
    <property type="component" value="Unassembled WGS sequence"/>
</dbReference>
<dbReference type="InterPro" id="IPR007710">
    <property type="entry name" value="Nucleoside_deoxyribTrfase"/>
</dbReference>
<accession>A0A2A4GV88</accession>
<sequence length="159" mass="17677">MTKVYLAHSIATKAEAEDSIRVANELRGLGYDVYAAAENKTINDKTKDPTPIDIYDHDTEEIIDCDIFIVNLNGGSQDGTISEIGYVAGLNERRGYTPKPIFAYTSNARLLNTQTHDGLASASVNHLVLGMINYWGEFVGDEDAMLKRMKKLMRVFVND</sequence>
<comment type="caution">
    <text evidence="1">The sequence shown here is derived from an EMBL/GenBank/DDBJ whole genome shotgun (WGS) entry which is preliminary data.</text>
</comment>
<proteinExistence type="predicted"/>
<dbReference type="Pfam" id="PF05014">
    <property type="entry name" value="Nuc_deoxyrib_tr"/>
    <property type="match status" value="1"/>
</dbReference>
<gene>
    <name evidence="1" type="ORF">B5C08_11310</name>
</gene>
<evidence type="ECO:0000313" key="2">
    <source>
        <dbReference type="Proteomes" id="UP000218335"/>
    </source>
</evidence>
<dbReference type="SUPFAM" id="SSF52309">
    <property type="entry name" value="N-(deoxy)ribosyltransferase-like"/>
    <property type="match status" value="1"/>
</dbReference>
<dbReference type="RefSeq" id="WP_096638158.1">
    <property type="nucleotide sequence ID" value="NZ_MWUU01000018.1"/>
</dbReference>
<organism evidence="1 2">
    <name type="scientific">Staphylococcus delphini</name>
    <dbReference type="NCBI Taxonomy" id="53344"/>
    <lineage>
        <taxon>Bacteria</taxon>
        <taxon>Bacillati</taxon>
        <taxon>Bacillota</taxon>
        <taxon>Bacilli</taxon>
        <taxon>Bacillales</taxon>
        <taxon>Staphylococcaceae</taxon>
        <taxon>Staphylococcus</taxon>
        <taxon>Staphylococcus intermedius group</taxon>
    </lineage>
</organism>
<dbReference type="AlphaFoldDB" id="A0A2A4GV88"/>
<protein>
    <recommendedName>
        <fullName evidence="3">Nucleoside 2-deoxyribosyltransferase</fullName>
    </recommendedName>
</protein>
<dbReference type="Gene3D" id="3.40.50.450">
    <property type="match status" value="1"/>
</dbReference>